<dbReference type="Proteomes" id="UP000038040">
    <property type="component" value="Unplaced"/>
</dbReference>
<keyword evidence="1" id="KW-0812">Transmembrane</keyword>
<keyword evidence="1" id="KW-1133">Transmembrane helix</keyword>
<reference evidence="3" key="1">
    <citation type="submission" date="2017-02" db="UniProtKB">
        <authorList>
            <consortium name="WormBaseParasite"/>
        </authorList>
    </citation>
    <scope>IDENTIFICATION</scope>
</reference>
<organism evidence="2 3">
    <name type="scientific">Dracunculus medinensis</name>
    <name type="common">Guinea worm</name>
    <dbReference type="NCBI Taxonomy" id="318479"/>
    <lineage>
        <taxon>Eukaryota</taxon>
        <taxon>Metazoa</taxon>
        <taxon>Ecdysozoa</taxon>
        <taxon>Nematoda</taxon>
        <taxon>Chromadorea</taxon>
        <taxon>Rhabditida</taxon>
        <taxon>Spirurina</taxon>
        <taxon>Dracunculoidea</taxon>
        <taxon>Dracunculidae</taxon>
        <taxon>Dracunculus</taxon>
    </lineage>
</organism>
<name>A0A0N4UN47_DRAME</name>
<proteinExistence type="predicted"/>
<feature type="transmembrane region" description="Helical" evidence="1">
    <location>
        <begin position="332"/>
        <end position="350"/>
    </location>
</feature>
<evidence type="ECO:0000313" key="2">
    <source>
        <dbReference type="Proteomes" id="UP000038040"/>
    </source>
</evidence>
<dbReference type="WBParaSite" id="DME_0000931201-mRNA-1">
    <property type="protein sequence ID" value="DME_0000931201-mRNA-1"/>
    <property type="gene ID" value="DME_0000931201"/>
</dbReference>
<evidence type="ECO:0000256" key="1">
    <source>
        <dbReference type="SAM" id="Phobius"/>
    </source>
</evidence>
<keyword evidence="1" id="KW-0472">Membrane</keyword>
<dbReference type="AlphaFoldDB" id="A0A0N4UN47"/>
<accession>A0A0N4UN47</accession>
<evidence type="ECO:0000313" key="3">
    <source>
        <dbReference type="WBParaSite" id="DME_0000931201-mRNA-1"/>
    </source>
</evidence>
<protein>
    <submittedName>
        <fullName evidence="3">HYR domain-containing protein</fullName>
    </submittedName>
</protein>
<sequence length="387" mass="42995">LAVFQFFSFLYAHFSDTVRGRVSWVIEQINTPWTGSYKFLGSSSVPNTLLLIVIDSSNGNHLGECTSASSGSTWKKFSWILSDSSLICNVSGSVVSKVQFPSSGYERTFSVRILADRGPRCFRDLAVQNERLDGCPPTLRRNVFQQMAFVCKCPSVLGIMDRNSLDSAITDPTFYSFGTDLSIRLCRLSFSILYCSGSVCDDYGPNALCIVDEENYFLSPEIINNASYKCFCPNENNGTFLLVSRNGQIIYKQSFGLISVFLELLECSLFTTLTTATLQISSNHIIQLSTTVKQPEFSFIGNISAAPGNDSFNSFSSTSTKHKFMGHYRNNFSVLIVVVAVASIFGVRYVKRSRKLHGKYNPAKEENAFASGYSIPMTSVVKEERLI</sequence>